<dbReference type="Gene3D" id="1.20.1330.10">
    <property type="entry name" value="f41 fragment of flagellin, N-terminal domain"/>
    <property type="match status" value="1"/>
</dbReference>
<feature type="domain" description="Flagellin C-terminal" evidence="5">
    <location>
        <begin position="216"/>
        <end position="296"/>
    </location>
</feature>
<dbReference type="Proteomes" id="UP001055580">
    <property type="component" value="Chromosome"/>
</dbReference>
<keyword evidence="2 3" id="KW-0975">Bacterial flagellum</keyword>
<keyword evidence="6" id="KW-0966">Cell projection</keyword>
<comment type="similarity">
    <text evidence="1 3">Belongs to the bacterial flagellin family.</text>
</comment>
<dbReference type="PANTHER" id="PTHR42792:SF1">
    <property type="entry name" value="FLAGELLAR HOOK-ASSOCIATED PROTEIN 3"/>
    <property type="match status" value="1"/>
</dbReference>
<dbReference type="EMBL" id="CP098401">
    <property type="protein sequence ID" value="URW75532.1"/>
    <property type="molecule type" value="Genomic_DNA"/>
</dbReference>
<reference evidence="6" key="1">
    <citation type="submission" date="2022-05" db="EMBL/GenBank/DDBJ databases">
        <title>Sphingomonas sp. strain RMG20 Genome sequencing and assembly.</title>
        <authorList>
            <person name="Kim I."/>
        </authorList>
    </citation>
    <scope>NUCLEOTIDE SEQUENCE</scope>
    <source>
        <strain evidence="6">RMG20</strain>
    </source>
</reference>
<dbReference type="InterPro" id="IPR001029">
    <property type="entry name" value="Flagellin_N"/>
</dbReference>
<gene>
    <name evidence="6" type="ORF">M9980_13540</name>
</gene>
<keyword evidence="3" id="KW-0964">Secreted</keyword>
<name>A0ABY4TTC5_9SPHN</name>
<dbReference type="InterPro" id="IPR001492">
    <property type="entry name" value="Flagellin"/>
</dbReference>
<organism evidence="6 7">
    <name type="scientific">Sphingomonas donggukensis</name>
    <dbReference type="NCBI Taxonomy" id="2949093"/>
    <lineage>
        <taxon>Bacteria</taxon>
        <taxon>Pseudomonadati</taxon>
        <taxon>Pseudomonadota</taxon>
        <taxon>Alphaproteobacteria</taxon>
        <taxon>Sphingomonadales</taxon>
        <taxon>Sphingomonadaceae</taxon>
        <taxon>Sphingomonas</taxon>
    </lineage>
</organism>
<evidence type="ECO:0000256" key="2">
    <source>
        <dbReference type="ARBA" id="ARBA00023143"/>
    </source>
</evidence>
<dbReference type="SUPFAM" id="SSF64518">
    <property type="entry name" value="Phase 1 flagellin"/>
    <property type="match status" value="1"/>
</dbReference>
<evidence type="ECO:0000259" key="4">
    <source>
        <dbReference type="Pfam" id="PF00669"/>
    </source>
</evidence>
<dbReference type="Pfam" id="PF00669">
    <property type="entry name" value="Flagellin_N"/>
    <property type="match status" value="1"/>
</dbReference>
<evidence type="ECO:0000313" key="7">
    <source>
        <dbReference type="Proteomes" id="UP001055580"/>
    </source>
</evidence>
<sequence>MRISSSLLYDRAAQSMGGLTARADTLQTQIATGKRIVAPSNDAAGYRQLNTLKRAATDDVQNAANVQLAASLVTASDTALSAIETQLQRANELVVQGASDTLSADQKSAIATQLDAVLEDIVRLANATDSRGSPLFSGASEATPYTLNADGTVSYGGSGESSPIPIGGASIQATVSGERIFGGVATAAGTSDVFAIVKSVADSLRAGTGIGSGIADVQAALGAVTDARASAGARGARLDLETARLADIATAREEVRTGIEDVDVTQTITELQKTLTVLQATQASFTKLTSLSLFDYIR</sequence>
<keyword evidence="6" id="KW-0969">Cilium</keyword>
<dbReference type="Pfam" id="PF00700">
    <property type="entry name" value="Flagellin_C"/>
    <property type="match status" value="1"/>
</dbReference>
<evidence type="ECO:0000313" key="6">
    <source>
        <dbReference type="EMBL" id="URW75532.1"/>
    </source>
</evidence>
<accession>A0ABY4TTC5</accession>
<evidence type="ECO:0000259" key="5">
    <source>
        <dbReference type="Pfam" id="PF00700"/>
    </source>
</evidence>
<dbReference type="PRINTS" id="PR00207">
    <property type="entry name" value="FLAGELLIN"/>
</dbReference>
<dbReference type="RefSeq" id="WP_250751832.1">
    <property type="nucleotide sequence ID" value="NZ_CP098401.1"/>
</dbReference>
<proteinExistence type="inferred from homology"/>
<keyword evidence="7" id="KW-1185">Reference proteome</keyword>
<comment type="function">
    <text evidence="3">Flagellin is the subunit protein which polymerizes to form the filaments of bacterial flagella.</text>
</comment>
<keyword evidence="6" id="KW-0282">Flagellum</keyword>
<dbReference type="PANTHER" id="PTHR42792">
    <property type="entry name" value="FLAGELLIN"/>
    <property type="match status" value="1"/>
</dbReference>
<dbReference type="InterPro" id="IPR046358">
    <property type="entry name" value="Flagellin_C"/>
</dbReference>
<evidence type="ECO:0000256" key="1">
    <source>
        <dbReference type="ARBA" id="ARBA00005709"/>
    </source>
</evidence>
<evidence type="ECO:0000256" key="3">
    <source>
        <dbReference type="RuleBase" id="RU362073"/>
    </source>
</evidence>
<protein>
    <recommendedName>
        <fullName evidence="3">Flagellin</fullName>
    </recommendedName>
</protein>
<feature type="domain" description="Flagellin N-terminal" evidence="4">
    <location>
        <begin position="9"/>
        <end position="139"/>
    </location>
</feature>
<comment type="subcellular location">
    <subcellularLocation>
        <location evidence="3">Secreted</location>
    </subcellularLocation>
    <subcellularLocation>
        <location evidence="3">Bacterial flagellum</location>
    </subcellularLocation>
</comment>